<keyword evidence="4 5" id="KW-0472">Membrane</keyword>
<feature type="transmembrane region" description="Helical" evidence="5">
    <location>
        <begin position="320"/>
        <end position="339"/>
    </location>
</feature>
<feature type="transmembrane region" description="Helical" evidence="5">
    <location>
        <begin position="410"/>
        <end position="430"/>
    </location>
</feature>
<feature type="transmembrane region" description="Helical" evidence="5">
    <location>
        <begin position="66"/>
        <end position="86"/>
    </location>
</feature>
<evidence type="ECO:0000256" key="5">
    <source>
        <dbReference type="SAM" id="Phobius"/>
    </source>
</evidence>
<dbReference type="Proteomes" id="UP000187209">
    <property type="component" value="Unassembled WGS sequence"/>
</dbReference>
<evidence type="ECO:0000313" key="8">
    <source>
        <dbReference type="Proteomes" id="UP000187209"/>
    </source>
</evidence>
<organism evidence="7 8">
    <name type="scientific">Stentor coeruleus</name>
    <dbReference type="NCBI Taxonomy" id="5963"/>
    <lineage>
        <taxon>Eukaryota</taxon>
        <taxon>Sar</taxon>
        <taxon>Alveolata</taxon>
        <taxon>Ciliophora</taxon>
        <taxon>Postciliodesmatophora</taxon>
        <taxon>Heterotrichea</taxon>
        <taxon>Heterotrichida</taxon>
        <taxon>Stentoridae</taxon>
        <taxon>Stentor</taxon>
    </lineage>
</organism>
<feature type="transmembrane region" description="Helical" evidence="5">
    <location>
        <begin position="23"/>
        <end position="46"/>
    </location>
</feature>
<dbReference type="GO" id="GO:0022857">
    <property type="term" value="F:transmembrane transporter activity"/>
    <property type="evidence" value="ECO:0007669"/>
    <property type="project" value="InterPro"/>
</dbReference>
<feature type="transmembrane region" description="Helical" evidence="5">
    <location>
        <begin position="293"/>
        <end position="313"/>
    </location>
</feature>
<evidence type="ECO:0000256" key="3">
    <source>
        <dbReference type="ARBA" id="ARBA00022989"/>
    </source>
</evidence>
<feature type="transmembrane region" description="Helical" evidence="5">
    <location>
        <begin position="155"/>
        <end position="175"/>
    </location>
</feature>
<feature type="domain" description="Major facilitator superfamily (MFS) profile" evidence="6">
    <location>
        <begin position="21"/>
        <end position="434"/>
    </location>
</feature>
<protein>
    <recommendedName>
        <fullName evidence="6">Major facilitator superfamily (MFS) profile domain-containing protein</fullName>
    </recommendedName>
</protein>
<dbReference type="PANTHER" id="PTHR24064">
    <property type="entry name" value="SOLUTE CARRIER FAMILY 22 MEMBER"/>
    <property type="match status" value="1"/>
</dbReference>
<dbReference type="EMBL" id="MPUH01000979">
    <property type="protein sequence ID" value="OMJ71557.1"/>
    <property type="molecule type" value="Genomic_DNA"/>
</dbReference>
<dbReference type="InterPro" id="IPR020846">
    <property type="entry name" value="MFS_dom"/>
</dbReference>
<reference evidence="7 8" key="1">
    <citation type="submission" date="2016-11" db="EMBL/GenBank/DDBJ databases">
        <title>The macronuclear genome of Stentor coeruleus: a giant cell with tiny introns.</title>
        <authorList>
            <person name="Slabodnick M."/>
            <person name="Ruby J.G."/>
            <person name="Reiff S.B."/>
            <person name="Swart E.C."/>
            <person name="Gosai S."/>
            <person name="Prabakaran S."/>
            <person name="Witkowska E."/>
            <person name="Larue G.E."/>
            <person name="Fisher S."/>
            <person name="Freeman R.M."/>
            <person name="Gunawardena J."/>
            <person name="Chu W."/>
            <person name="Stover N.A."/>
            <person name="Gregory B.D."/>
            <person name="Nowacki M."/>
            <person name="Derisi J."/>
            <person name="Roy S.W."/>
            <person name="Marshall W.F."/>
            <person name="Sood P."/>
        </authorList>
    </citation>
    <scope>NUCLEOTIDE SEQUENCE [LARGE SCALE GENOMIC DNA]</scope>
    <source>
        <strain evidence="7">WM001</strain>
    </source>
</reference>
<keyword evidence="8" id="KW-1185">Reference proteome</keyword>
<feature type="transmembrane region" description="Helical" evidence="5">
    <location>
        <begin position="386"/>
        <end position="404"/>
    </location>
</feature>
<feature type="transmembrane region" description="Helical" evidence="5">
    <location>
        <begin position="345"/>
        <end position="365"/>
    </location>
</feature>
<proteinExistence type="predicted"/>
<comment type="subcellular location">
    <subcellularLocation>
        <location evidence="1">Membrane</location>
        <topology evidence="1">Multi-pass membrane protein</topology>
    </subcellularLocation>
</comment>
<accession>A0A1R2B487</accession>
<dbReference type="SUPFAM" id="SSF103473">
    <property type="entry name" value="MFS general substrate transporter"/>
    <property type="match status" value="1"/>
</dbReference>
<comment type="caution">
    <text evidence="7">The sequence shown here is derived from an EMBL/GenBank/DDBJ whole genome shotgun (WGS) entry which is preliminary data.</text>
</comment>
<dbReference type="Gene3D" id="1.20.1250.20">
    <property type="entry name" value="MFS general substrate transporter like domains"/>
    <property type="match status" value="1"/>
</dbReference>
<dbReference type="Pfam" id="PF07690">
    <property type="entry name" value="MFS_1"/>
    <property type="match status" value="1"/>
</dbReference>
<gene>
    <name evidence="7" type="ORF">SteCoe_30197</name>
</gene>
<evidence type="ECO:0000256" key="4">
    <source>
        <dbReference type="ARBA" id="ARBA00023136"/>
    </source>
</evidence>
<feature type="transmembrane region" description="Helical" evidence="5">
    <location>
        <begin position="181"/>
        <end position="203"/>
    </location>
</feature>
<dbReference type="InterPro" id="IPR036259">
    <property type="entry name" value="MFS_trans_sf"/>
</dbReference>
<dbReference type="InterPro" id="IPR011701">
    <property type="entry name" value="MFS"/>
</dbReference>
<keyword evidence="3 5" id="KW-1133">Transmembrane helix</keyword>
<evidence type="ECO:0000259" key="6">
    <source>
        <dbReference type="PROSITE" id="PS50850"/>
    </source>
</evidence>
<dbReference type="GO" id="GO:0016020">
    <property type="term" value="C:membrane"/>
    <property type="evidence" value="ECO:0007669"/>
    <property type="project" value="UniProtKB-SubCell"/>
</dbReference>
<evidence type="ECO:0000313" key="7">
    <source>
        <dbReference type="EMBL" id="OMJ71557.1"/>
    </source>
</evidence>
<feature type="transmembrane region" description="Helical" evidence="5">
    <location>
        <begin position="122"/>
        <end position="143"/>
    </location>
</feature>
<name>A0A1R2B487_9CILI</name>
<feature type="transmembrane region" description="Helical" evidence="5">
    <location>
        <begin position="263"/>
        <end position="287"/>
    </location>
</feature>
<evidence type="ECO:0000256" key="1">
    <source>
        <dbReference type="ARBA" id="ARBA00004141"/>
    </source>
</evidence>
<dbReference type="OrthoDB" id="593360at2759"/>
<keyword evidence="2 5" id="KW-0812">Transmembrane</keyword>
<evidence type="ECO:0000256" key="2">
    <source>
        <dbReference type="ARBA" id="ARBA00022692"/>
    </source>
</evidence>
<dbReference type="AlphaFoldDB" id="A0A1R2B487"/>
<dbReference type="PROSITE" id="PS50850">
    <property type="entry name" value="MFS"/>
    <property type="match status" value="1"/>
</dbReference>
<feature type="transmembrane region" description="Helical" evidence="5">
    <location>
        <begin position="98"/>
        <end position="116"/>
    </location>
</feature>
<sequence length="460" mass="52421">MEDITVGEAIEITSGNMKYQYRIVGIFSLCHFSYSSYALGLAFMLSSNRSNNNATKFFDLYDEREYLQKIIISCYFMAIPIGALLFSWISDKYGRKKILEFTIFIYTIGSAMATIATSVKMLAVASFIMGFFAQNGLSGTYVILTEISPVKSRVILSSILFSSWSSGLIYSSLLYYFNINWRLNLCFLTVVVMAFYFLMAFVYESPRCLLTKNDVKQVQSVFEKISKINGKENFDYTLIHYKPFIQRSYSYLKLISKTNIKKTIIASLLWFNMNLIYYAILFINVSIDDNQYFNGFIMGCVEIVSMIFTGFIGNKFNRRALLFFSALLARVALVMIFIWKMMYGNSFMLVLFFAFSKIGVTFEYYSITLSTVESFPTTYRAMAGGFFNFVGRCGGLASSNLVYFAEALGISSTLFTVVISSFSIIGIYFMKETRNSVLKEMSDGEKSQSDELIALNKEIS</sequence>